<reference evidence="1 2" key="1">
    <citation type="submission" date="2021-04" db="EMBL/GenBank/DDBJ databases">
        <authorList>
            <person name="Pira H."/>
            <person name="Risdian C."/>
            <person name="Wink J."/>
        </authorList>
    </citation>
    <scope>NUCLEOTIDE SEQUENCE [LARGE SCALE GENOMIC DNA]</scope>
    <source>
        <strain evidence="1 2">WHA3</strain>
    </source>
</reference>
<name>A0ABS6SEB4_9SPHN</name>
<dbReference type="PANTHER" id="PTHR42935:SF1">
    <property type="entry name" value="SLR0930 PROTEIN"/>
    <property type="match status" value="1"/>
</dbReference>
<proteinExistence type="predicted"/>
<protein>
    <submittedName>
        <fullName evidence="1">DUF815 domain-containing protein</fullName>
    </submittedName>
</protein>
<dbReference type="RefSeq" id="WP_218445486.1">
    <property type="nucleotide sequence ID" value="NZ_JAGSPA010000002.1"/>
</dbReference>
<dbReference type="EMBL" id="JAGSPA010000002">
    <property type="protein sequence ID" value="MBV7256753.1"/>
    <property type="molecule type" value="Genomic_DNA"/>
</dbReference>
<dbReference type="PANTHER" id="PTHR42935">
    <property type="entry name" value="SLR0930 PROTEIN"/>
    <property type="match status" value="1"/>
</dbReference>
<sequence length="266" mass="29321">MQVTDEINLGRIADALERLSPPPRRTILTGARAYVWSAEGFRPVQRMNAMRVDTFAAIDDQRDAFLENVRRHGAGLPAHDTLLWGARGMGKSALVRAAAAHIALPLVQVEANRLTDLPDIFRQLSVVPRRFLVFIDDLGIDDYAAARVLRSILDGGLDARPDNCCLAVTANRRHLVRRKLASDDDRQDVNPRDRVDDELALSERFGLSLGFHACSQEDYLSICEKLAAEAGVTISAAEAVRFATERGARSGRVAHHYITDVSGRTA</sequence>
<organism evidence="1 2">
    <name type="scientific">Pacificimonas pallii</name>
    <dbReference type="NCBI Taxonomy" id="2827236"/>
    <lineage>
        <taxon>Bacteria</taxon>
        <taxon>Pseudomonadati</taxon>
        <taxon>Pseudomonadota</taxon>
        <taxon>Alphaproteobacteria</taxon>
        <taxon>Sphingomonadales</taxon>
        <taxon>Sphingosinicellaceae</taxon>
        <taxon>Pacificimonas</taxon>
    </lineage>
</organism>
<comment type="caution">
    <text evidence="1">The sequence shown here is derived from an EMBL/GenBank/DDBJ whole genome shotgun (WGS) entry which is preliminary data.</text>
</comment>
<dbReference type="Pfam" id="PF05673">
    <property type="entry name" value="DUF815"/>
    <property type="match status" value="1"/>
</dbReference>
<evidence type="ECO:0000313" key="1">
    <source>
        <dbReference type="EMBL" id="MBV7256753.1"/>
    </source>
</evidence>
<accession>A0ABS6SEB4</accession>
<gene>
    <name evidence="1" type="ORF">KCG44_08130</name>
</gene>
<dbReference type="Proteomes" id="UP000722336">
    <property type="component" value="Unassembled WGS sequence"/>
</dbReference>
<evidence type="ECO:0000313" key="2">
    <source>
        <dbReference type="Proteomes" id="UP000722336"/>
    </source>
</evidence>
<dbReference type="InterPro" id="IPR008533">
    <property type="entry name" value="DUF815"/>
</dbReference>
<keyword evidence="2" id="KW-1185">Reference proteome</keyword>